<sequence length="179" mass="20635">MENFLSGVERLYKNNLQKVITRDFDNEVMSFLSYFTTLQYIRVDKFIASMQKSWDKVAEWSDEFSGGNEYTLLLADIVKKQIPTTDLGGMIHSNACIIYNNTEFPFLTSDSPVVRKNFNLSDLKLIIPQEKLDLSIPDSHESAFFFFPLTPSIAYVSCDLIKSGRMLDFNESELDHIFI</sequence>
<name>A0ABM6YUC7_9VIBR</name>
<evidence type="ECO:0000313" key="2">
    <source>
        <dbReference type="Proteomes" id="UP000262832"/>
    </source>
</evidence>
<proteinExistence type="predicted"/>
<dbReference type="EMBL" id="CP032093">
    <property type="protein sequence ID" value="AXY01243.1"/>
    <property type="molecule type" value="Genomic_DNA"/>
</dbReference>
<dbReference type="Pfam" id="PF14022">
    <property type="entry name" value="DUF4238"/>
    <property type="match status" value="1"/>
</dbReference>
<gene>
    <name evidence="1" type="ORF">D1115_08615</name>
</gene>
<accession>A0ABM6YUC7</accession>
<dbReference type="Proteomes" id="UP000262832">
    <property type="component" value="Chromosome I"/>
</dbReference>
<evidence type="ECO:0000313" key="1">
    <source>
        <dbReference type="EMBL" id="AXY01243.1"/>
    </source>
</evidence>
<keyword evidence="2" id="KW-1185">Reference proteome</keyword>
<dbReference type="InterPro" id="IPR025332">
    <property type="entry name" value="DUF4238"/>
</dbReference>
<organism evidence="1 2">
    <name type="scientific">Vibrio alfacsensis</name>
    <dbReference type="NCBI Taxonomy" id="1074311"/>
    <lineage>
        <taxon>Bacteria</taxon>
        <taxon>Pseudomonadati</taxon>
        <taxon>Pseudomonadota</taxon>
        <taxon>Gammaproteobacteria</taxon>
        <taxon>Vibrionales</taxon>
        <taxon>Vibrionaceae</taxon>
        <taxon>Vibrio</taxon>
    </lineage>
</organism>
<reference evidence="1 2" key="1">
    <citation type="submission" date="2018-08" db="EMBL/GenBank/DDBJ databases">
        <title>Genomic taxonomy of the Vibrionaceae family.</title>
        <authorList>
            <person name="Gomez-Gil B."/>
            <person name="Tanaka M."/>
            <person name="Sawabe T."/>
            <person name="Enciso-Ibarra K."/>
        </authorList>
    </citation>
    <scope>NUCLEOTIDE SEQUENCE [LARGE SCALE GENOMIC DNA]</scope>
    <source>
        <strain evidence="1 2">CAIM 1831</strain>
    </source>
</reference>
<protein>
    <submittedName>
        <fullName evidence="1">DUF4238 domain-containing protein</fullName>
    </submittedName>
</protein>